<evidence type="ECO:0000256" key="1">
    <source>
        <dbReference type="SAM" id="MobiDB-lite"/>
    </source>
</evidence>
<dbReference type="AlphaFoldDB" id="M1DIJ0"/>
<feature type="region of interest" description="Disordered" evidence="1">
    <location>
        <begin position="1"/>
        <end position="29"/>
    </location>
</feature>
<dbReference type="Gramene" id="PGSC0003DMT400089617">
    <property type="protein sequence ID" value="PGSC0003DMT400089617"/>
    <property type="gene ID" value="PGSC0003DMG400039188"/>
</dbReference>
<evidence type="ECO:0008006" key="4">
    <source>
        <dbReference type="Google" id="ProtNLM"/>
    </source>
</evidence>
<reference evidence="3" key="1">
    <citation type="journal article" date="2011" name="Nature">
        <title>Genome sequence and analysis of the tuber crop potato.</title>
        <authorList>
            <consortium name="The Potato Genome Sequencing Consortium"/>
        </authorList>
    </citation>
    <scope>NUCLEOTIDE SEQUENCE [LARGE SCALE GENOMIC DNA]</scope>
    <source>
        <strain evidence="3">cv. DM1-3 516 R44</strain>
    </source>
</reference>
<protein>
    <recommendedName>
        <fullName evidence="4">Integrase core domain containing protein</fullName>
    </recommendedName>
</protein>
<dbReference type="EnsemblPlants" id="PGSC0003DMT400089617">
    <property type="protein sequence ID" value="PGSC0003DMT400089617"/>
    <property type="gene ID" value="PGSC0003DMG400039188"/>
</dbReference>
<reference evidence="2" key="2">
    <citation type="submission" date="2015-06" db="UniProtKB">
        <authorList>
            <consortium name="EnsemblPlants"/>
        </authorList>
    </citation>
    <scope>IDENTIFICATION</scope>
    <source>
        <strain evidence="2">DM1-3 516 R44</strain>
    </source>
</reference>
<evidence type="ECO:0000313" key="3">
    <source>
        <dbReference type="Proteomes" id="UP000011115"/>
    </source>
</evidence>
<feature type="compositionally biased region" description="Polar residues" evidence="1">
    <location>
        <begin position="12"/>
        <end position="28"/>
    </location>
</feature>
<name>M1DIJ0_SOLTU</name>
<organism evidence="2 3">
    <name type="scientific">Solanum tuberosum</name>
    <name type="common">Potato</name>
    <dbReference type="NCBI Taxonomy" id="4113"/>
    <lineage>
        <taxon>Eukaryota</taxon>
        <taxon>Viridiplantae</taxon>
        <taxon>Streptophyta</taxon>
        <taxon>Embryophyta</taxon>
        <taxon>Tracheophyta</taxon>
        <taxon>Spermatophyta</taxon>
        <taxon>Magnoliopsida</taxon>
        <taxon>eudicotyledons</taxon>
        <taxon>Gunneridae</taxon>
        <taxon>Pentapetalae</taxon>
        <taxon>asterids</taxon>
        <taxon>lamiids</taxon>
        <taxon>Solanales</taxon>
        <taxon>Solanaceae</taxon>
        <taxon>Solanoideae</taxon>
        <taxon>Solaneae</taxon>
        <taxon>Solanum</taxon>
    </lineage>
</organism>
<sequence length="309" mass="34041">MGVLLGVHRQVQENPQPKNAERVQNQQAPAVRDNYRVDFDVVGSAGAIEIVGKLEKISKNDKAWSTKTLATTKSMFSIQATPNYSNNDISEEMTTLRTEVSLVLKHRAIVPVWGCDRFIEEDEGTILSTTTEPKMTAPPSTLSGLAANTPHALTPIGFAMLPLARVQNLETQMLRRLERPQYGPTVDVVAFQTEFAKLWVGIDALAIDSPEPALEDDAGDVCAHNFGHTRYPEEERRSRKRERTHIEAPQRQSLLDEEMHQLRERELVAGASALRGTTDGVPPIIVDGVTEGITHSDLTCSALSDPPTS</sequence>
<dbReference type="Proteomes" id="UP000011115">
    <property type="component" value="Unassembled WGS sequence"/>
</dbReference>
<dbReference type="HOGENOM" id="CLU_901402_0_0_1"/>
<dbReference type="InParanoid" id="M1DIJ0"/>
<evidence type="ECO:0000313" key="2">
    <source>
        <dbReference type="EnsemblPlants" id="PGSC0003DMT400089617"/>
    </source>
</evidence>
<keyword evidence="3" id="KW-1185">Reference proteome</keyword>
<proteinExistence type="predicted"/>
<dbReference type="PaxDb" id="4113-PGSC0003DMT400089617"/>
<accession>M1DIJ0</accession>